<protein>
    <submittedName>
        <fullName evidence="2">Uncharacterized protein</fullName>
    </submittedName>
</protein>
<feature type="compositionally biased region" description="Polar residues" evidence="1">
    <location>
        <begin position="1057"/>
        <end position="1069"/>
    </location>
</feature>
<gene>
    <name evidence="2" type="ORF">EMPS_05487</name>
</gene>
<dbReference type="OrthoDB" id="2424936at2759"/>
<feature type="compositionally biased region" description="Acidic residues" evidence="1">
    <location>
        <begin position="535"/>
        <end position="556"/>
    </location>
</feature>
<evidence type="ECO:0000313" key="3">
    <source>
        <dbReference type="Proteomes" id="UP000827284"/>
    </source>
</evidence>
<feature type="compositionally biased region" description="Basic and acidic residues" evidence="1">
    <location>
        <begin position="525"/>
        <end position="534"/>
    </location>
</feature>
<dbReference type="AlphaFoldDB" id="A0A9P3HAJ6"/>
<dbReference type="Proteomes" id="UP000827284">
    <property type="component" value="Unassembled WGS sequence"/>
</dbReference>
<evidence type="ECO:0000256" key="1">
    <source>
        <dbReference type="SAM" id="MobiDB-lite"/>
    </source>
</evidence>
<accession>A0A9P3HAJ6</accession>
<evidence type="ECO:0000313" key="2">
    <source>
        <dbReference type="EMBL" id="GJJ73129.1"/>
    </source>
</evidence>
<feature type="region of interest" description="Disordered" evidence="1">
    <location>
        <begin position="518"/>
        <end position="583"/>
    </location>
</feature>
<reference evidence="2" key="2">
    <citation type="journal article" date="2022" name="Microbiol. Resour. Announc.">
        <title>Whole-Genome Sequence of Entomortierella parvispora E1425, a Mucoromycotan Fungus Associated with Burkholderiaceae-Related Endosymbiotic Bacteria.</title>
        <authorList>
            <person name="Herlambang A."/>
            <person name="Guo Y."/>
            <person name="Takashima Y."/>
            <person name="Narisawa K."/>
            <person name="Ohta H."/>
            <person name="Nishizawa T."/>
        </authorList>
    </citation>
    <scope>NUCLEOTIDE SEQUENCE</scope>
    <source>
        <strain evidence="2">E1425</strain>
    </source>
</reference>
<proteinExistence type="predicted"/>
<feature type="region of interest" description="Disordered" evidence="1">
    <location>
        <begin position="828"/>
        <end position="849"/>
    </location>
</feature>
<sequence>MQSENDNYDARLNESPMDVTMNDINISDSSTRLIISFKDDSNIVQDARKVLESEPTDLEFLHRLEKVSEEPSTLPRNENIDLTLQVLQKVYGIIVQGNDGPISLASTISKVLNGSVESKFSITVGEQSFRLPTTKLLLSRLSYLLETTIVILSTRCATQVYRPAGLSRLHIGILHAANSYEGIVTYVPLPCSTIPPSPPRPSSMIQSPLPTDLAIFRDSKKSSESRGYPATVDMQVALPELRRQCLLFLKSSGEKEVEAHLKSKKPVDLAKKHCMLKRAQLDRWKLPRDVLKKAMPVIERHHDMSIGSWEAADVSAKMKRQAGKDWTACQVYHETVESHFDQLWDEAVVKHRSESGKLTKETKEKTPGKQLRVVSVPLNSVLRKDFSSDDKSTIKDLLNSKQEKMSAHIAEIQTAMMMAQLKVIQGRYHPEGGGHEDFNIVTILPDAFEIRDTRLSKNPIIRAAPVSDDFQRKMKIICDEDAVRTAEEKDMHGLLSQDCIQYIAARLVNNIPEKRASNKRLKQGAGDKEDHVDDASNDLEQDEEGDGDDEQEDEAEGSSLPIGSKRQRASYDDPQPPTPLAHPIWNELATVVRETCKDDPDYIARATCPKGMSQSRPEYLRAMATNFSNIWKSTMYISLKRALVRNLLRVHLRPVGEQTYRDQKKKYAEQKESTIGENRSKPHVLLKAHRRSYKRLFMQLDLAIDSCMAEWVNSTLVLRDPSDLSQRQSRLIRVKNVLDLISVTLGKVKRNGEKNDNKDSAQDLSSKDVDIVELAYLEDDIDVLDQGDMIDDDDSFMAEVAEDEGENMGVTQVQSTLLEQTGDEPILEQVADPPSNTPPESPAEPSSKHLRGLEAVTCLMLDESGDYQEATHQMVRDHLFEPESYSDSEIDVAVNILNLLRPYTPKKDEEGKIQEHLFILGPFCHLANNILTALGYHDFTRRLSPVSSCGKDHPLPLTPIGICETLCAQEPGHFDVRDRDAGKVVSLVKVANKNKSVVIGAFFDLEILHNICKKHHLQFEDRLLYVDSRTIQIVGSKTKDDSVQDLWSEKKKKHRQPSATTKHPTRQQELIESGITAEAASANAQKVDATLKEKSS</sequence>
<organism evidence="2 3">
    <name type="scientific">Entomortierella parvispora</name>
    <dbReference type="NCBI Taxonomy" id="205924"/>
    <lineage>
        <taxon>Eukaryota</taxon>
        <taxon>Fungi</taxon>
        <taxon>Fungi incertae sedis</taxon>
        <taxon>Mucoromycota</taxon>
        <taxon>Mortierellomycotina</taxon>
        <taxon>Mortierellomycetes</taxon>
        <taxon>Mortierellales</taxon>
        <taxon>Mortierellaceae</taxon>
        <taxon>Entomortierella</taxon>
    </lineage>
</organism>
<name>A0A9P3HAJ6_9FUNG</name>
<reference evidence="2" key="1">
    <citation type="submission" date="2021-11" db="EMBL/GenBank/DDBJ databases">
        <authorList>
            <person name="Herlambang A."/>
            <person name="Guo Y."/>
            <person name="Takashima Y."/>
            <person name="Nishizawa T."/>
        </authorList>
    </citation>
    <scope>NUCLEOTIDE SEQUENCE</scope>
    <source>
        <strain evidence="2">E1425</strain>
    </source>
</reference>
<feature type="region of interest" description="Disordered" evidence="1">
    <location>
        <begin position="1044"/>
        <end position="1069"/>
    </location>
</feature>
<keyword evidence="3" id="KW-1185">Reference proteome</keyword>
<comment type="caution">
    <text evidence="2">The sequence shown here is derived from an EMBL/GenBank/DDBJ whole genome shotgun (WGS) entry which is preliminary data.</text>
</comment>
<dbReference type="EMBL" id="BQFW01000007">
    <property type="protein sequence ID" value="GJJ73129.1"/>
    <property type="molecule type" value="Genomic_DNA"/>
</dbReference>